<proteinExistence type="predicted"/>
<evidence type="ECO:0000313" key="3">
    <source>
        <dbReference type="Proteomes" id="UP000011135"/>
    </source>
</evidence>
<dbReference type="RefSeq" id="WP_009579213.1">
    <property type="nucleotide sequence ID" value="NZ_AMZN01000026.1"/>
</dbReference>
<reference evidence="2 3" key="1">
    <citation type="submission" date="2012-12" db="EMBL/GenBank/DDBJ databases">
        <title>Genome assembly of Fulvivirga imtechensis AK7.</title>
        <authorList>
            <person name="Nupur N."/>
            <person name="Khatri I."/>
            <person name="Kumar R."/>
            <person name="Subramanian S."/>
            <person name="Pinnaka A."/>
        </authorList>
    </citation>
    <scope>NUCLEOTIDE SEQUENCE [LARGE SCALE GENOMIC DNA]</scope>
    <source>
        <strain evidence="2 3">AK7</strain>
    </source>
</reference>
<evidence type="ECO:0000313" key="2">
    <source>
        <dbReference type="EMBL" id="ELR72219.1"/>
    </source>
</evidence>
<accession>L8JX68</accession>
<dbReference type="AlphaFoldDB" id="L8JX68"/>
<evidence type="ECO:0000256" key="1">
    <source>
        <dbReference type="SAM" id="SignalP"/>
    </source>
</evidence>
<dbReference type="OrthoDB" id="1523667at2"/>
<dbReference type="STRING" id="1237149.C900_01773"/>
<sequence>MRKIVLLFSLFTFPLLGFSQGLDADNYESEFIWGINKNTSGGLIGGFVIRSSKRINDRLYQSIGFELVNVKHPLEVRRNSRITGNLFIYGKSNYLYALRGQYGRELILFRKAPQQGVEIKAVVAIGPSIGILAPYYIDYDVDGNITSIDTKKEQYDPNKHKFQDILGTGHVLQGIQESKIKLGGNFKAALSFELGTLKSHVTGFEAGFLLDAYTEEITLMPTAENNAIFPTAFITLFYGKRR</sequence>
<keyword evidence="3" id="KW-1185">Reference proteome</keyword>
<gene>
    <name evidence="2" type="ORF">C900_01773</name>
</gene>
<feature type="chain" id="PRO_5003994116" description="Outer membrane protein beta-barrel domain-containing protein" evidence="1">
    <location>
        <begin position="25"/>
        <end position="242"/>
    </location>
</feature>
<protein>
    <recommendedName>
        <fullName evidence="4">Outer membrane protein beta-barrel domain-containing protein</fullName>
    </recommendedName>
</protein>
<evidence type="ECO:0008006" key="4">
    <source>
        <dbReference type="Google" id="ProtNLM"/>
    </source>
</evidence>
<dbReference type="Proteomes" id="UP000011135">
    <property type="component" value="Unassembled WGS sequence"/>
</dbReference>
<organism evidence="2 3">
    <name type="scientific">Fulvivirga imtechensis AK7</name>
    <dbReference type="NCBI Taxonomy" id="1237149"/>
    <lineage>
        <taxon>Bacteria</taxon>
        <taxon>Pseudomonadati</taxon>
        <taxon>Bacteroidota</taxon>
        <taxon>Cytophagia</taxon>
        <taxon>Cytophagales</taxon>
        <taxon>Fulvivirgaceae</taxon>
        <taxon>Fulvivirga</taxon>
    </lineage>
</organism>
<comment type="caution">
    <text evidence="2">The sequence shown here is derived from an EMBL/GenBank/DDBJ whole genome shotgun (WGS) entry which is preliminary data.</text>
</comment>
<name>L8JX68_9BACT</name>
<feature type="signal peptide" evidence="1">
    <location>
        <begin position="1"/>
        <end position="24"/>
    </location>
</feature>
<dbReference type="EMBL" id="AMZN01000026">
    <property type="protein sequence ID" value="ELR72219.1"/>
    <property type="molecule type" value="Genomic_DNA"/>
</dbReference>
<keyword evidence="1" id="KW-0732">Signal</keyword>
<dbReference type="eggNOG" id="ENOG502ZAYW">
    <property type="taxonomic scope" value="Bacteria"/>
</dbReference>